<organism evidence="1 2">
    <name type="scientific">Calderihabitans maritimus</name>
    <dbReference type="NCBI Taxonomy" id="1246530"/>
    <lineage>
        <taxon>Bacteria</taxon>
        <taxon>Bacillati</taxon>
        <taxon>Bacillota</taxon>
        <taxon>Clostridia</taxon>
        <taxon>Neomoorellales</taxon>
        <taxon>Calderihabitantaceae</taxon>
        <taxon>Calderihabitans</taxon>
    </lineage>
</organism>
<reference evidence="2" key="1">
    <citation type="journal article" date="2017" name="Appl. Environ. Microbiol.">
        <title>Genomic Analysis of Calderihabitans maritimus KKC1, a Thermophilic, Hydrogenogenic, Carboxydotrophic Bacterium Isolated from Marine Sediment.</title>
        <authorList>
            <person name="Omae K."/>
            <person name="Yoneda Y."/>
            <person name="Fukuyama Y."/>
            <person name="Yoshida T."/>
            <person name="Sako Y."/>
        </authorList>
    </citation>
    <scope>NUCLEOTIDE SEQUENCE [LARGE SCALE GENOMIC DNA]</scope>
    <source>
        <strain evidence="2">KKC1</strain>
    </source>
</reference>
<dbReference type="AlphaFoldDB" id="A0A1Z5HYL1"/>
<accession>A0A1Z5HYL1</accession>
<dbReference type="Proteomes" id="UP000197032">
    <property type="component" value="Unassembled WGS sequence"/>
</dbReference>
<proteinExistence type="predicted"/>
<keyword evidence="2" id="KW-1185">Reference proteome</keyword>
<dbReference type="EMBL" id="BDGJ01000215">
    <property type="protein sequence ID" value="GAW94370.1"/>
    <property type="molecule type" value="Genomic_DNA"/>
</dbReference>
<sequence>MVYDRERYPEVFGFVSGDFVTKQVPQAIDDVFIHPRIAGRLEINGKKNLLVSLVG</sequence>
<evidence type="ECO:0000313" key="1">
    <source>
        <dbReference type="EMBL" id="GAW94370.1"/>
    </source>
</evidence>
<evidence type="ECO:0000313" key="2">
    <source>
        <dbReference type="Proteomes" id="UP000197032"/>
    </source>
</evidence>
<name>A0A1Z5HYL1_9FIRM</name>
<comment type="caution">
    <text evidence="1">The sequence shown here is derived from an EMBL/GenBank/DDBJ whole genome shotgun (WGS) entry which is preliminary data.</text>
</comment>
<protein>
    <submittedName>
        <fullName evidence="1">Uncharacterized protein</fullName>
    </submittedName>
</protein>
<gene>
    <name evidence="1" type="ORF">KKC1_34760</name>
</gene>